<evidence type="ECO:0000259" key="9">
    <source>
        <dbReference type="SMART" id="SM00736"/>
    </source>
</evidence>
<sequence>MAQVQDYLKYINIQMAAEALWENPGNNKRILTEGNGHASRFTAVQAEKFIADGWEVVAYQESTATGFSGTLFHNKNTKENVISFRSTEFIDDAARDNEATNALEIKEKGWAFGQIDDMRKWVNSLVDKDAGLIGNLTVTGYSLGGHLAAAFNQLFPGYANATYTFNGAGVGIVKGSEVNGLGDVIDQFDRMWKNASGHEISFADEATQKAYLMLRAQYSGQSIPDPVTIAALTRENASADMAVLAEALTRVRKVLVEANRVRHLTDKNSPGGPAKIEDSQIAAGNLDYQIAVLLASKYTEAKYSDPVTGGIAAIADRHLAPGAPLPNWFDIYAAPAPSAVANSQLHYGTPTPIFIEDQPLYRGSIFSSAAVATLSYAEIKLLVKNYSENDFGDTHSLVLLVDSLNVQDLLTRLDPTLTQSVVSSIFAAASKARAEAKSGTQGKAEGDVLENAISSLAQMLGVTLTPMNPSMDGGTWADKEKREVFYSNIKAINDSNSFKGLAGNILIRQSSLDLRAAARNDFGAIAALEALSPFWIAANSAEAKSTVEAVWANAYGDRFAAWQEDRTSGKQATFTDMWIDDRSKLLSALIAQGQQNAETGVVQDSTVPADRTYRFEFITKKVPADPAGADKSESAAPKQPVDTDVLVLARRVASQFIPQQQLIKFGGTGNDVVNGTDNVLGDRLYGGGGNDTINGRAGDDYLEGDEGDDTLTGGTGNDTLVGGKGFDSYIIDAQSGNDAIVDADGAGQIVFDGMQLTGTGRLHAKTSSSTVWSETLSSGLEVRYYYNQQTRDLTITGGNGSSVTVRNFEDGALGIRIPQSADSVERQQAATVADLSTYEGMRTYDQTLFPFEQVDGKDKRVPKDISFRAENVKNAYGLWGIDTNGGDDVIVGGIKQDLGLNYGSGSWHTGGGNDRIYVSDEVTLARAIERSETDARIDARPLAIAGGAGDDAIYGDGTNSVIFGGDGADTIVGGAGDNIIFADGDDGHAFQFSSFGLDGENDAASGQVKLFKVRIKIASMQKERDGVGGALAEERYFEATINPLIAVDFSDLMRMHGDDVRAYVDGYAYYSGYGTLHSAALTTNKYGGDDVVYAGAGNDVVNAGRGNDTVFGGSGNDVIAGYDGDDFIDGGDGDDRIYGDYVADNVGGPSFVNSSYFGYNITMRYVLDASQHGSDYLTGGAGNDYIFGGGGSDIVLGGNGNDVLYGDDIVLPGRYAGNDYIDGGDGDDKVVGGGGADYILGGAGNDYLVGDGLYDEAQWQGNDYIDGGDGDDELRGGGGADTLLGGNGNDTLIGDSTEDATPTLTSSNDDYLDGGAGDDLLQGQLGNDVLLGGDGNDRLYGDEGDDLLSGGAGDDVLHGGTGNDVLLGGDGDDSLYGDEGNDTLYASKGSDYLAGGSGTDRYVFALGTAQSEMRDGVLQVHTIIDDADADTQIVFDAGIDPSNIKAIETPDGRLVIQFSTDGAFALTGGVNALGSVSFSDGTVIDGRDFVGKYLSTAREVTGSYVEVRGSSRGDHLTGIGGATVNGGLGNDLIDLSGTGNTILYQAGDGADLIRPSGGQYALHFASGMRAEDLIVELDGGDLVFRFTGHAGDELRIRGAGGRPDLRPSTLQFGDHASVSLSDFLSTYRQPLAGTSGNDSLLAAPQLPVAYDIQGGDGNDYLSGGDLADGLSGGNGDDFLSGGIGNDTLIGGAGNDWLSDDQGANTFRFAAGDGSDQIDGINRDSVIAFDSSVGRSSLEMSLEQHGKDWDVLIRYGNGDQIRVHNGFSLSGAGVPTFAFAGIRLADGGFLSTDEMLASLRGVQGNVTSGADTLIGGGSDDVLDGAAGNDTLLGGGGRDIYRIAAGSGVDTIIDPGAGVESIEFGEGIRVEDLVVRQVGSDLYVGTRDHSAGARILGYFSNGQKTWNISASGSVLDIQAALALPMTEVERLRNAFEERQYFDIAARLKANDGVEFYGQRSQVSGRVAPWQYDPPGIINSSLTSKDVLLRDEALHPSSSESYADNGTIQLVDSRTITHADIQQVRVPGRIYEERTYYGGVSGVLYPPGTTFFTMTLPDGTTRRMVKEPDSWETRYNGTVTETQSNTWTSRVFDHRVELHHVVGDDSSETLILNPVDESGNKGAIDFRGSVSAGGGDDVIDLSAAQANDHDWWTTPFGYSPSVVDVGYGAFIDGGDGNDTLIGTEGMDILVGGTGNDVMAGGFGADTYWIGRSEGDADIIDDEGHVSSEFLEEANAYGGVLPSDVVEFGPGIAVSDLTYALFERQDKQGTILRLFIDKTQHVDILYDKLRNSGPGEVGIELFRFASGETLTTDNLLATIEPFLQIMRPVVNWASNFNENQWAVQDGEFSMAVPADLFMQTGRGASITVLQADGSPLPSWLQYDAATGMLSGQAPHGANAYAFRIVATDAAGNQSSRNLTLNVNGDRIETVQQPDGSRQTTVQDMDGNRITTYYAADGTRLRDEWSKTDGSRGTDTFSADGSSVHTSDSDAAGHTVVADDGQGHVTHTYQTTQSFQTLVGSGTNDTFVVDHGGVTLVEPAGGSNTVLQTSVNFTVPDGIDQIVLTGNGLQRVVGNQANDSFAVKGAAGSSAELQLGDGNNTVSSQDSNVTVYVGAGNNDLILGDGGNIVTVNRSQHSANASNGNNKVYLGNGGNQVSLGDGSNIVGVGTGDNAITVGNGDNTLYAGHGAGTNTITFGDGANVVTVGDGANTVVGGNGRNTIWGGNGGNHVTVGSGNDTIGLGNGSNVVSAGDGANNVSVGNGDNQITLGGGHNTVNAGSGANTVIAGDAGNAVYAGDGANTIKLGSGADTIGVGGGNNTIDAGGGDNTIYAGRGAGNNVITAGDGRNVVTVGNGTNQITLGRGNNAVNGGNGGNTLTTGDGNNTVWMGAGSNLIVVGNGNNTVGVGSADGSHNTIQVGNGVNAIEVGAGANDIYVGNGTDTVKTGNGVNTLHLGTGQVTLTNYGGQDTVYLSSSVQEDQLWFTQDGNDLLVTVDGTSSNLRLTDWFNGATHATLVASDGHQLVDSQVASLVQAMAQFTPPPAGQTSLSPEQRESLMPVITSSWK</sequence>
<evidence type="ECO:0000256" key="8">
    <source>
        <dbReference type="SAM" id="MobiDB-lite"/>
    </source>
</evidence>
<dbReference type="InterPro" id="IPR001343">
    <property type="entry name" value="Hemolysn_Ca-bd"/>
</dbReference>
<gene>
    <name evidence="10" type="ordered locus">RSPO_m00309</name>
</gene>
<dbReference type="Pfam" id="PF05345">
    <property type="entry name" value="He_PIG"/>
    <property type="match status" value="1"/>
</dbReference>
<dbReference type="GO" id="GO:0005576">
    <property type="term" value="C:extracellular region"/>
    <property type="evidence" value="ECO:0007669"/>
    <property type="project" value="UniProtKB-SubCell"/>
</dbReference>
<comment type="subcellular location">
    <subcellularLocation>
        <location evidence="1">Membrane</location>
    </subcellularLocation>
    <subcellularLocation>
        <location evidence="2">Secreted</location>
    </subcellularLocation>
</comment>
<dbReference type="InterPro" id="IPR029058">
    <property type="entry name" value="AB_hydrolase_fold"/>
</dbReference>
<dbReference type="Gene3D" id="3.40.50.1820">
    <property type="entry name" value="alpha/beta hydrolase"/>
    <property type="match status" value="1"/>
</dbReference>
<dbReference type="InterPro" id="IPR015919">
    <property type="entry name" value="Cadherin-like_sf"/>
</dbReference>
<reference evidence="10 11" key="1">
    <citation type="journal article" date="2011" name="J. Bacteriol.">
        <title>Complete genome sequence of the plant pathogen Ralstonia solanacearum strain Po82.</title>
        <authorList>
            <person name="Xu J."/>
            <person name="Zheng H.J."/>
            <person name="Liu L."/>
            <person name="Pan Z.C."/>
            <person name="Prior P."/>
            <person name="Tang B."/>
            <person name="Xu J.S."/>
            <person name="Zhang H."/>
            <person name="Tian Q."/>
            <person name="Zhang L.Q."/>
            <person name="Feng J."/>
        </authorList>
    </citation>
    <scope>NUCLEOTIDE SEQUENCE [LARGE SCALE GENOMIC DNA]</scope>
    <source>
        <strain evidence="11">Po82</strain>
    </source>
</reference>
<feature type="region of interest" description="Disordered" evidence="8">
    <location>
        <begin position="1267"/>
        <end position="1317"/>
    </location>
</feature>
<dbReference type="InterPro" id="IPR011049">
    <property type="entry name" value="Serralysin-like_metalloprot_C"/>
</dbReference>
<dbReference type="Pfam" id="PF00353">
    <property type="entry name" value="HemolysinCabind"/>
    <property type="match status" value="19"/>
</dbReference>
<dbReference type="EMBL" id="CP002820">
    <property type="protein sequence ID" value="AEG70950.1"/>
    <property type="molecule type" value="Genomic_DNA"/>
</dbReference>
<dbReference type="SUPFAM" id="SSF49313">
    <property type="entry name" value="Cadherin-like"/>
    <property type="match status" value="1"/>
</dbReference>
<dbReference type="HOGENOM" id="CLU_226313_0_0_4"/>
<dbReference type="SUPFAM" id="SSF53474">
    <property type="entry name" value="alpha/beta-Hydrolases"/>
    <property type="match status" value="1"/>
</dbReference>
<keyword evidence="6" id="KW-0843">Virulence</keyword>
<dbReference type="Gene3D" id="2.60.40.10">
    <property type="entry name" value="Immunoglobulins"/>
    <property type="match status" value="1"/>
</dbReference>
<feature type="compositionally biased region" description="Polar residues" evidence="8">
    <location>
        <begin position="1299"/>
        <end position="1308"/>
    </location>
</feature>
<dbReference type="PANTHER" id="PTHR38340">
    <property type="entry name" value="S-LAYER PROTEIN"/>
    <property type="match status" value="1"/>
</dbReference>
<dbReference type="SMART" id="SM00736">
    <property type="entry name" value="CADG"/>
    <property type="match status" value="1"/>
</dbReference>
<dbReference type="InterPro" id="IPR006644">
    <property type="entry name" value="Cadg"/>
</dbReference>
<evidence type="ECO:0000256" key="4">
    <source>
        <dbReference type="ARBA" id="ARBA00022656"/>
    </source>
</evidence>
<feature type="region of interest" description="Disordered" evidence="8">
    <location>
        <begin position="2460"/>
        <end position="2488"/>
    </location>
</feature>
<evidence type="ECO:0000256" key="3">
    <source>
        <dbReference type="ARBA" id="ARBA00022525"/>
    </source>
</evidence>
<dbReference type="InterPro" id="IPR050557">
    <property type="entry name" value="RTX_toxin/Mannuronan_C5-epim"/>
</dbReference>
<geneLocation type="plasmid" evidence="11"/>
<name>F6G8C1_RALS8</name>
<dbReference type="InterPro" id="IPR003995">
    <property type="entry name" value="RTX_toxin_determinant-A"/>
</dbReference>
<dbReference type="KEGG" id="rsn:RSPO_m00309"/>
<feature type="compositionally biased region" description="Gly residues" evidence="8">
    <location>
        <begin position="1276"/>
        <end position="1288"/>
    </location>
</feature>
<evidence type="ECO:0000313" key="11">
    <source>
        <dbReference type="Proteomes" id="UP000007953"/>
    </source>
</evidence>
<dbReference type="Proteomes" id="UP000007953">
    <property type="component" value="Plasmid megaplasmid"/>
</dbReference>
<dbReference type="GO" id="GO:0090729">
    <property type="term" value="F:toxin activity"/>
    <property type="evidence" value="ECO:0007669"/>
    <property type="project" value="UniProtKB-KW"/>
</dbReference>
<keyword evidence="3" id="KW-0964">Secreted</keyword>
<dbReference type="SUPFAM" id="SSF51120">
    <property type="entry name" value="beta-Roll"/>
    <property type="match status" value="11"/>
</dbReference>
<dbReference type="PROSITE" id="PS00330">
    <property type="entry name" value="HEMOLYSIN_CALCIUM"/>
    <property type="match status" value="10"/>
</dbReference>
<feature type="compositionally biased region" description="Polar residues" evidence="8">
    <location>
        <begin position="2468"/>
        <end position="2481"/>
    </location>
</feature>
<dbReference type="GO" id="GO:0005509">
    <property type="term" value="F:calcium ion binding"/>
    <property type="evidence" value="ECO:0007669"/>
    <property type="project" value="InterPro"/>
</dbReference>
<dbReference type="Gene3D" id="2.160.20.160">
    <property type="match status" value="2"/>
</dbReference>
<feature type="domain" description="Dystroglycan-type cadherin-like" evidence="9">
    <location>
        <begin position="2328"/>
        <end position="2425"/>
    </location>
</feature>
<dbReference type="RefSeq" id="WP_014618609.1">
    <property type="nucleotide sequence ID" value="NC_017575.1"/>
</dbReference>
<keyword evidence="10" id="KW-0614">Plasmid</keyword>
<feature type="region of interest" description="Disordered" evidence="8">
    <location>
        <begin position="3034"/>
        <end position="3059"/>
    </location>
</feature>
<proteinExistence type="predicted"/>
<dbReference type="GO" id="GO:0016020">
    <property type="term" value="C:membrane"/>
    <property type="evidence" value="ECO:0007669"/>
    <property type="project" value="UniProtKB-SubCell"/>
</dbReference>
<evidence type="ECO:0000256" key="6">
    <source>
        <dbReference type="ARBA" id="ARBA00023026"/>
    </source>
</evidence>
<dbReference type="Gene3D" id="2.150.10.10">
    <property type="entry name" value="Serralysin-like metalloprotease, C-terminal"/>
    <property type="match status" value="11"/>
</dbReference>
<dbReference type="InterPro" id="IPR018511">
    <property type="entry name" value="Hemolysin-typ_Ca-bd_CS"/>
</dbReference>
<protein>
    <submittedName>
        <fullName evidence="10">Putative hemolysin-type protein</fullName>
    </submittedName>
</protein>
<evidence type="ECO:0000256" key="7">
    <source>
        <dbReference type="ARBA" id="ARBA00023136"/>
    </source>
</evidence>
<evidence type="ECO:0000256" key="2">
    <source>
        <dbReference type="ARBA" id="ARBA00004613"/>
    </source>
</evidence>
<keyword evidence="5" id="KW-0677">Repeat</keyword>
<dbReference type="PRINTS" id="PR00313">
    <property type="entry name" value="CABNDNGRPT"/>
</dbReference>
<keyword evidence="4" id="KW-0800">Toxin</keyword>
<dbReference type="PRINTS" id="PR01488">
    <property type="entry name" value="RTXTOXINA"/>
</dbReference>
<evidence type="ECO:0000256" key="5">
    <source>
        <dbReference type="ARBA" id="ARBA00022737"/>
    </source>
</evidence>
<keyword evidence="7" id="KW-0472">Membrane</keyword>
<dbReference type="PATRIC" id="fig|1031711.3.peg.3572"/>
<organism evidence="10 11">
    <name type="scientific">Ralstonia solanacearum (strain Po82)</name>
    <dbReference type="NCBI Taxonomy" id="1031711"/>
    <lineage>
        <taxon>Bacteria</taxon>
        <taxon>Pseudomonadati</taxon>
        <taxon>Pseudomonadota</taxon>
        <taxon>Betaproteobacteria</taxon>
        <taxon>Burkholderiales</taxon>
        <taxon>Burkholderiaceae</taxon>
        <taxon>Ralstonia</taxon>
        <taxon>Ralstonia solanacearum species complex</taxon>
    </lineage>
</organism>
<dbReference type="PANTHER" id="PTHR38340:SF1">
    <property type="entry name" value="S-LAYER PROTEIN"/>
    <property type="match status" value="1"/>
</dbReference>
<evidence type="ECO:0000256" key="1">
    <source>
        <dbReference type="ARBA" id="ARBA00004370"/>
    </source>
</evidence>
<accession>F6G8C1</accession>
<evidence type="ECO:0000313" key="10">
    <source>
        <dbReference type="EMBL" id="AEG70950.1"/>
    </source>
</evidence>
<dbReference type="InterPro" id="IPR013783">
    <property type="entry name" value="Ig-like_fold"/>
</dbReference>